<name>A0A372MPY9_ACIHA</name>
<accession>A0A372MPY9</accession>
<sequence length="215" mass="25279">MLLNTVRNQLKKTGCIITLSCLCSTFAFAKAIDCSNHRADFQNVCSKQYEEQRFKLNDKFLTAYLVTDAPVQLLHATQEMWLRQLQQCKSKTCYLQQFDARMDDLNFYTSINQTLTQHYLKYEHGSIAKQPVHIQIHQLDKDRLKIEGTAYRSPNNRLESQTMSLLAYSTSDKKNQIIDNEKKCQYQFDFQRALLVVRTEQKGCERFTGIYRLYD</sequence>
<evidence type="ECO:0000313" key="2">
    <source>
        <dbReference type="Proteomes" id="UP000463868"/>
    </source>
</evidence>
<dbReference type="RefSeq" id="WP_005090652.1">
    <property type="nucleotide sequence ID" value="NZ_BKQF01000049.1"/>
</dbReference>
<dbReference type="AlphaFoldDB" id="A0A372MPY9"/>
<dbReference type="EMBL" id="CP031976">
    <property type="protein sequence ID" value="QHI14999.1"/>
    <property type="molecule type" value="Genomic_DNA"/>
</dbReference>
<gene>
    <name evidence="1" type="ORF">AhaeAN43_08950</name>
</gene>
<evidence type="ECO:0000313" key="1">
    <source>
        <dbReference type="EMBL" id="QHI14999.1"/>
    </source>
</evidence>
<organism evidence="1 2">
    <name type="scientific">Acinetobacter haemolyticus</name>
    <dbReference type="NCBI Taxonomy" id="29430"/>
    <lineage>
        <taxon>Bacteria</taxon>
        <taxon>Pseudomonadati</taxon>
        <taxon>Pseudomonadota</taxon>
        <taxon>Gammaproteobacteria</taxon>
        <taxon>Moraxellales</taxon>
        <taxon>Moraxellaceae</taxon>
        <taxon>Acinetobacter</taxon>
    </lineage>
</organism>
<dbReference type="Proteomes" id="UP000463868">
    <property type="component" value="Chromosome"/>
</dbReference>
<reference evidence="1 2" key="1">
    <citation type="submission" date="2018-08" db="EMBL/GenBank/DDBJ databases">
        <title>Analysis of the genomic diversity of Mexican Acinetobacter haemolyticus clinical isolates.</title>
        <authorList>
            <person name="Castro-Jaimes S."/>
            <person name="Cevallos M.A."/>
        </authorList>
    </citation>
    <scope>NUCLEOTIDE SEQUENCE [LARGE SCALE GENOMIC DNA]</scope>
    <source>
        <strain evidence="1 2">AN43</strain>
    </source>
</reference>
<protein>
    <submittedName>
        <fullName evidence="1">Uncharacterized protein</fullName>
    </submittedName>
</protein>
<proteinExistence type="predicted"/>